<keyword evidence="3" id="KW-1185">Reference proteome</keyword>
<accession>A0ABZ0LPD6</accession>
<gene>
    <name evidence="2" type="ORF">R2D22_04395</name>
</gene>
<evidence type="ECO:0000313" key="2">
    <source>
        <dbReference type="EMBL" id="WOX20669.1"/>
    </source>
</evidence>
<dbReference type="Proteomes" id="UP001301731">
    <property type="component" value="Chromosome"/>
</dbReference>
<protein>
    <recommendedName>
        <fullName evidence="4">Lipoprotein</fullName>
    </recommendedName>
</protein>
<dbReference type="NCBIfam" id="NF046120">
    <property type="entry name" value="lipo_SCO0607"/>
    <property type="match status" value="1"/>
</dbReference>
<evidence type="ECO:0000256" key="1">
    <source>
        <dbReference type="SAM" id="MobiDB-lite"/>
    </source>
</evidence>
<reference evidence="2 3" key="1">
    <citation type="submission" date="2023-10" db="EMBL/GenBank/DDBJ databases">
        <title>The genome sequence of Streptomyces sp. HUAS YS2.</title>
        <authorList>
            <person name="Mo P."/>
        </authorList>
    </citation>
    <scope>NUCLEOTIDE SEQUENCE [LARGE SCALE GENOMIC DNA]</scope>
    <source>
        <strain evidence="2 3">HUAS YS2</strain>
    </source>
</reference>
<dbReference type="EMBL" id="CP137573">
    <property type="protein sequence ID" value="WOX20669.1"/>
    <property type="molecule type" value="Genomic_DNA"/>
</dbReference>
<organism evidence="2 3">
    <name type="scientific">Streptomyces solicathayae</name>
    <dbReference type="NCBI Taxonomy" id="3081768"/>
    <lineage>
        <taxon>Bacteria</taxon>
        <taxon>Bacillati</taxon>
        <taxon>Actinomycetota</taxon>
        <taxon>Actinomycetes</taxon>
        <taxon>Kitasatosporales</taxon>
        <taxon>Streptomycetaceae</taxon>
        <taxon>Streptomyces</taxon>
    </lineage>
</organism>
<feature type="region of interest" description="Disordered" evidence="1">
    <location>
        <begin position="1"/>
        <end position="24"/>
    </location>
</feature>
<proteinExistence type="predicted"/>
<sequence length="57" mass="6149">MGGTGSACVSDEQEPPAGYVRYPAGKVPEQVGDKWDMYWHTHTLDKDGKIIDAPDAG</sequence>
<evidence type="ECO:0008006" key="4">
    <source>
        <dbReference type="Google" id="ProtNLM"/>
    </source>
</evidence>
<dbReference type="InterPro" id="IPR058119">
    <property type="entry name" value="SCO0607-like"/>
</dbReference>
<name>A0ABZ0LPD6_9ACTN</name>
<evidence type="ECO:0000313" key="3">
    <source>
        <dbReference type="Proteomes" id="UP001301731"/>
    </source>
</evidence>